<keyword evidence="1" id="KW-0732">Signal</keyword>
<accession>A0ABQ5CSB3</accession>
<organism evidence="2 3">
    <name type="scientific">Tanacetum coccineum</name>
    <dbReference type="NCBI Taxonomy" id="301880"/>
    <lineage>
        <taxon>Eukaryota</taxon>
        <taxon>Viridiplantae</taxon>
        <taxon>Streptophyta</taxon>
        <taxon>Embryophyta</taxon>
        <taxon>Tracheophyta</taxon>
        <taxon>Spermatophyta</taxon>
        <taxon>Magnoliopsida</taxon>
        <taxon>eudicotyledons</taxon>
        <taxon>Gunneridae</taxon>
        <taxon>Pentapetalae</taxon>
        <taxon>asterids</taxon>
        <taxon>campanulids</taxon>
        <taxon>Asterales</taxon>
        <taxon>Asteraceae</taxon>
        <taxon>Asteroideae</taxon>
        <taxon>Anthemideae</taxon>
        <taxon>Anthemidinae</taxon>
        <taxon>Tanacetum</taxon>
    </lineage>
</organism>
<feature type="signal peptide" evidence="1">
    <location>
        <begin position="1"/>
        <end position="24"/>
    </location>
</feature>
<keyword evidence="3" id="KW-1185">Reference proteome</keyword>
<reference evidence="2" key="1">
    <citation type="journal article" date="2022" name="Int. J. Mol. Sci.">
        <title>Draft Genome of Tanacetum Coccineum: Genomic Comparison of Closely Related Tanacetum-Family Plants.</title>
        <authorList>
            <person name="Yamashiro T."/>
            <person name="Shiraishi A."/>
            <person name="Nakayama K."/>
            <person name="Satake H."/>
        </authorList>
    </citation>
    <scope>NUCLEOTIDE SEQUENCE</scope>
</reference>
<evidence type="ECO:0000256" key="1">
    <source>
        <dbReference type="SAM" id="SignalP"/>
    </source>
</evidence>
<comment type="caution">
    <text evidence="2">The sequence shown here is derived from an EMBL/GenBank/DDBJ whole genome shotgun (WGS) entry which is preliminary data.</text>
</comment>
<sequence length="105" mass="11611">MAESSILRAFSLFLLAFAASEVFGADTEGDAGSVVVWFPLVIMSHRIYVSRYTAEVGGIGSVSDLFYEFRKIRWIKCSSKVRESTSHALLPIVGFVFPSETIDIL</sequence>
<protein>
    <submittedName>
        <fullName evidence="2">Uncharacterized protein</fullName>
    </submittedName>
</protein>
<dbReference type="Proteomes" id="UP001151760">
    <property type="component" value="Unassembled WGS sequence"/>
</dbReference>
<dbReference type="EMBL" id="BQNB010014403">
    <property type="protein sequence ID" value="GJT27734.1"/>
    <property type="molecule type" value="Genomic_DNA"/>
</dbReference>
<evidence type="ECO:0000313" key="3">
    <source>
        <dbReference type="Proteomes" id="UP001151760"/>
    </source>
</evidence>
<gene>
    <name evidence="2" type="ORF">Tco_0908009</name>
</gene>
<name>A0ABQ5CSB3_9ASTR</name>
<feature type="chain" id="PRO_5046299158" evidence="1">
    <location>
        <begin position="25"/>
        <end position="105"/>
    </location>
</feature>
<proteinExistence type="predicted"/>
<evidence type="ECO:0000313" key="2">
    <source>
        <dbReference type="EMBL" id="GJT27734.1"/>
    </source>
</evidence>
<reference evidence="2" key="2">
    <citation type="submission" date="2022-01" db="EMBL/GenBank/DDBJ databases">
        <authorList>
            <person name="Yamashiro T."/>
            <person name="Shiraishi A."/>
            <person name="Satake H."/>
            <person name="Nakayama K."/>
        </authorList>
    </citation>
    <scope>NUCLEOTIDE SEQUENCE</scope>
</reference>